<dbReference type="HOGENOM" id="CLU_697205_0_0_1"/>
<gene>
    <name evidence="3" type="primary">AlNc14C432G11590</name>
    <name evidence="3" type="ORF">ALNC14_130670</name>
</gene>
<reference evidence="3" key="1">
    <citation type="journal article" date="2011" name="PLoS Biol.">
        <title>Gene gain and loss during evolution of obligate parasitism in the white rust pathogen of Arabidopsis thaliana.</title>
        <authorList>
            <person name="Kemen E."/>
            <person name="Gardiner A."/>
            <person name="Schultz-Larsen T."/>
            <person name="Kemen A.C."/>
            <person name="Balmuth A.L."/>
            <person name="Robert-Seilaniantz A."/>
            <person name="Bailey K."/>
            <person name="Holub E."/>
            <person name="Studholme D.J."/>
            <person name="Maclean D."/>
            <person name="Jones J.D."/>
        </authorList>
    </citation>
    <scope>NUCLEOTIDE SEQUENCE</scope>
</reference>
<feature type="region of interest" description="Disordered" evidence="1">
    <location>
        <begin position="177"/>
        <end position="196"/>
    </location>
</feature>
<evidence type="ECO:0000259" key="2">
    <source>
        <dbReference type="Pfam" id="PF22936"/>
    </source>
</evidence>
<feature type="domain" description="Retrovirus-related Pol polyprotein from transposon TNT 1-94-like beta-barrel" evidence="2">
    <location>
        <begin position="228"/>
        <end position="305"/>
    </location>
</feature>
<accession>F0WZJ9</accession>
<sequence length="396" mass="45592">MSSLDARPVQHQVNGMRRSFVHAMQNDALDGINHIKFPAARNIKLAIQPFDERETYSGLEAPFTQWGYSFLRQLSHAQQASGGIWIEEMKRDCLGRHLSRKALTYYEQQAKQFLKAKKPTGRSWNENFISLPAVSEAVGGADDMLLKSVIKYKKAVRRIVSLCPAYGFKYHQYRTKGSKEMDARPNQRDRGNRAEEANKLLKLRKKWTYKERMLEQEILQQRRHRSSESSRHLVANDDLLQDRKECNESCIFPNGNEMKMVWTGSVKIIATVNGLPRNFLLKEVQHAENLPWNIVSCGKLEAKGCKLKYQADRSRVVERISDGAMVFEVNMVRNVIVIHTEGRERTTSVMDIVASIESVDKTNKQMRSLLHFDQRIGHLNYATIINSKNAGLRDRD</sequence>
<dbReference type="EMBL" id="FR824475">
    <property type="protein sequence ID" value="CCA26923.1"/>
    <property type="molecule type" value="Genomic_DNA"/>
</dbReference>
<evidence type="ECO:0000313" key="3">
    <source>
        <dbReference type="EMBL" id="CCA26923.1"/>
    </source>
</evidence>
<dbReference type="InterPro" id="IPR054722">
    <property type="entry name" value="PolX-like_BBD"/>
</dbReference>
<reference evidence="3" key="2">
    <citation type="submission" date="2011-02" db="EMBL/GenBank/DDBJ databases">
        <authorList>
            <person name="MacLean D."/>
        </authorList>
    </citation>
    <scope>NUCLEOTIDE SEQUENCE</scope>
</reference>
<dbReference type="AlphaFoldDB" id="F0WZJ9"/>
<name>F0WZJ9_9STRA</name>
<protein>
    <submittedName>
        <fullName evidence="3">Uncharacterized protein AlNc14C432G11590</fullName>
    </submittedName>
</protein>
<dbReference type="Pfam" id="PF22936">
    <property type="entry name" value="Pol_BBD"/>
    <property type="match status" value="1"/>
</dbReference>
<proteinExistence type="predicted"/>
<evidence type="ECO:0000256" key="1">
    <source>
        <dbReference type="SAM" id="MobiDB-lite"/>
    </source>
</evidence>
<organism evidence="3">
    <name type="scientific">Albugo laibachii Nc14</name>
    <dbReference type="NCBI Taxonomy" id="890382"/>
    <lineage>
        <taxon>Eukaryota</taxon>
        <taxon>Sar</taxon>
        <taxon>Stramenopiles</taxon>
        <taxon>Oomycota</taxon>
        <taxon>Peronosporomycetes</taxon>
        <taxon>Albuginales</taxon>
        <taxon>Albuginaceae</taxon>
        <taxon>Albugo</taxon>
    </lineage>
</organism>